<keyword evidence="2" id="KW-1185">Reference proteome</keyword>
<dbReference type="KEGG" id="dla:I6G47_00725"/>
<reference evidence="1 2" key="1">
    <citation type="submission" date="2020-12" db="EMBL/GenBank/DDBJ databases">
        <title>FDA dAtabase for Regulatory Grade micrObial Sequences (FDA-ARGOS): Supporting development and validation of Infectious Disease Dx tests.</title>
        <authorList>
            <person name="Sproer C."/>
            <person name="Gronow S."/>
            <person name="Severitt S."/>
            <person name="Schroder I."/>
            <person name="Tallon L."/>
            <person name="Sadzewicz L."/>
            <person name="Zhao X."/>
            <person name="Boylan J."/>
            <person name="Ott S."/>
            <person name="Bowen H."/>
            <person name="Vavikolanu K."/>
            <person name="Mehta A."/>
            <person name="Aluvathingal J."/>
            <person name="Nadendla S."/>
            <person name="Lowell S."/>
            <person name="Myers T."/>
            <person name="Yan Y."/>
            <person name="Sichtig H."/>
        </authorList>
    </citation>
    <scope>NUCLEOTIDE SEQUENCE [LARGE SCALE GENOMIC DNA]</scope>
    <source>
        <strain evidence="1 2">FDAARGOS_890</strain>
    </source>
</reference>
<dbReference type="RefSeq" id="WP_156136160.1">
    <property type="nucleotide sequence ID" value="NZ_CP065748.1"/>
</dbReference>
<dbReference type="Proteomes" id="UP000595064">
    <property type="component" value="Chromosome"/>
</dbReference>
<evidence type="ECO:0000313" key="2">
    <source>
        <dbReference type="Proteomes" id="UP000595064"/>
    </source>
</evidence>
<organism evidence="1 2">
    <name type="scientific">Delftia lacustris</name>
    <dbReference type="NCBI Taxonomy" id="558537"/>
    <lineage>
        <taxon>Bacteria</taxon>
        <taxon>Pseudomonadati</taxon>
        <taxon>Pseudomonadota</taxon>
        <taxon>Betaproteobacteria</taxon>
        <taxon>Burkholderiales</taxon>
        <taxon>Comamonadaceae</taxon>
        <taxon>Delftia</taxon>
    </lineage>
</organism>
<evidence type="ECO:0000313" key="1">
    <source>
        <dbReference type="EMBL" id="QPS81642.1"/>
    </source>
</evidence>
<proteinExistence type="predicted"/>
<dbReference type="AlphaFoldDB" id="A0A7T2YTH3"/>
<gene>
    <name evidence="1" type="ORF">I6G47_00725</name>
</gene>
<dbReference type="EMBL" id="CP065748">
    <property type="protein sequence ID" value="QPS81642.1"/>
    <property type="molecule type" value="Genomic_DNA"/>
</dbReference>
<sequence length="226" mass="25693">MIENQMAISALQTAAPEEFCFLWRNWWAICMTKSEWASWVQAIGSVAAIFSGFYLARKTLRLQHEQQLQRDAEEKRIRNRMQYCVLADLFDATEAWGNELERTINDRENYSVDSSIYMAESLADRLRSVSNEQLPAVDSIRRINMAIISVDALIAGLKVVQSLEGEAEISARQTVKFRANRLANLALVDKDFCDKQAKDISTAEEISISEQAEISRAQSLSELFSK</sequence>
<protein>
    <submittedName>
        <fullName evidence="1">Uncharacterized protein</fullName>
    </submittedName>
</protein>
<name>A0A7T2YTH3_9BURK</name>
<accession>A0A7T2YTH3</accession>